<evidence type="ECO:0000313" key="4">
    <source>
        <dbReference type="EMBL" id="MBM6577262.1"/>
    </source>
</evidence>
<dbReference type="Gene3D" id="3.40.50.1970">
    <property type="match status" value="1"/>
</dbReference>
<organism evidence="4 5">
    <name type="scientific">Sphingomonas longa</name>
    <dbReference type="NCBI Taxonomy" id="2778730"/>
    <lineage>
        <taxon>Bacteria</taxon>
        <taxon>Pseudomonadati</taxon>
        <taxon>Pseudomonadota</taxon>
        <taxon>Alphaproteobacteria</taxon>
        <taxon>Sphingomonadales</taxon>
        <taxon>Sphingomonadaceae</taxon>
        <taxon>Sphingomonas</taxon>
    </lineage>
</organism>
<evidence type="ECO:0000256" key="1">
    <source>
        <dbReference type="ARBA" id="ARBA00023002"/>
    </source>
</evidence>
<dbReference type="SUPFAM" id="SSF56796">
    <property type="entry name" value="Dehydroquinate synthase-like"/>
    <property type="match status" value="1"/>
</dbReference>
<dbReference type="Proteomes" id="UP000763641">
    <property type="component" value="Unassembled WGS sequence"/>
</dbReference>
<dbReference type="PANTHER" id="PTHR11496:SF83">
    <property type="entry name" value="HYDROXYACID-OXOACID TRANSHYDROGENASE, MITOCHONDRIAL"/>
    <property type="match status" value="1"/>
</dbReference>
<evidence type="ECO:0000259" key="3">
    <source>
        <dbReference type="Pfam" id="PF25137"/>
    </source>
</evidence>
<protein>
    <submittedName>
        <fullName evidence="4">Iron-containing alcohol dehydrogenase</fullName>
    </submittedName>
</protein>
<comment type="caution">
    <text evidence="4">The sequence shown here is derived from an EMBL/GenBank/DDBJ whole genome shotgun (WGS) entry which is preliminary data.</text>
</comment>
<dbReference type="InterPro" id="IPR039697">
    <property type="entry name" value="Alcohol_dehydrogenase_Fe"/>
</dbReference>
<dbReference type="CDD" id="cd08191">
    <property type="entry name" value="Fe-ADH-like"/>
    <property type="match status" value="1"/>
</dbReference>
<evidence type="ECO:0000313" key="5">
    <source>
        <dbReference type="Proteomes" id="UP000763641"/>
    </source>
</evidence>
<dbReference type="Pfam" id="PF25137">
    <property type="entry name" value="ADH_Fe_C"/>
    <property type="match status" value="1"/>
</dbReference>
<name>A0ABS2D8L7_9SPHN</name>
<dbReference type="RefSeq" id="WP_204199356.1">
    <property type="nucleotide sequence ID" value="NZ_JAFEMC010000003.1"/>
</dbReference>
<dbReference type="InterPro" id="IPR056798">
    <property type="entry name" value="ADH_Fe_C"/>
</dbReference>
<dbReference type="Pfam" id="PF00465">
    <property type="entry name" value="Fe-ADH"/>
    <property type="match status" value="1"/>
</dbReference>
<dbReference type="EMBL" id="JAFEMC010000003">
    <property type="protein sequence ID" value="MBM6577262.1"/>
    <property type="molecule type" value="Genomic_DNA"/>
</dbReference>
<keyword evidence="5" id="KW-1185">Reference proteome</keyword>
<dbReference type="InterPro" id="IPR018211">
    <property type="entry name" value="ADH_Fe_CS"/>
</dbReference>
<gene>
    <name evidence="4" type="ORF">ILT43_12840</name>
</gene>
<sequence>MTDIAPMFGALRLPRSILFGRGQRAALGSATARVGRRALICTDERQAAQPEFAAMVDDLTAHGVETRVFDGTIPDLPLRSIDACVAQGSGYGADVVIGIGGGSSLDLAKVVAVLLTHGGSVRDYYGEFAVPGPVIPLVAVPTTSGTGSEATPVAVVADEERGAKVGIASPHLIAQIAICDPELTVTCPPGLTAFSGADALTHAVEAYTTLARPVDAMLTEEHVFVGKNMLSDHFAKLAVTNIFRYLERAFVDGSDMEAREGVMLASLAAGCAFGTAGTAAAHALQYPVGNLTHTAHGQGVATLLPFVMQFNRPACTDGFAELAELVGIGGATAADRSQSFIEAVAELFAKIEIPPSLEALGLRADQQDYVAEYSLNAARLIKNNPRPLDLAAMQTITRAAFAGDRASLHAA</sequence>
<feature type="domain" description="Alcohol dehydrogenase iron-type/glycerol dehydrogenase GldA" evidence="2">
    <location>
        <begin position="14"/>
        <end position="181"/>
    </location>
</feature>
<dbReference type="Gene3D" id="1.20.1090.10">
    <property type="entry name" value="Dehydroquinate synthase-like - alpha domain"/>
    <property type="match status" value="1"/>
</dbReference>
<accession>A0ABS2D8L7</accession>
<feature type="domain" description="Fe-containing alcohol dehydrogenase-like C-terminal" evidence="3">
    <location>
        <begin position="192"/>
        <end position="400"/>
    </location>
</feature>
<dbReference type="InterPro" id="IPR001670">
    <property type="entry name" value="ADH_Fe/GldA"/>
</dbReference>
<reference evidence="4 5" key="1">
    <citation type="submission" date="2020-12" db="EMBL/GenBank/DDBJ databases">
        <title>Sphingomonas sp.</title>
        <authorList>
            <person name="Kim M.K."/>
        </authorList>
    </citation>
    <scope>NUCLEOTIDE SEQUENCE [LARGE SCALE GENOMIC DNA]</scope>
    <source>
        <strain evidence="4 5">BT552</strain>
    </source>
</reference>
<dbReference type="PROSITE" id="PS00913">
    <property type="entry name" value="ADH_IRON_1"/>
    <property type="match status" value="1"/>
</dbReference>
<evidence type="ECO:0000259" key="2">
    <source>
        <dbReference type="Pfam" id="PF00465"/>
    </source>
</evidence>
<dbReference type="PANTHER" id="PTHR11496">
    <property type="entry name" value="ALCOHOL DEHYDROGENASE"/>
    <property type="match status" value="1"/>
</dbReference>
<proteinExistence type="predicted"/>
<keyword evidence="1" id="KW-0560">Oxidoreductase</keyword>